<feature type="region of interest" description="Disordered" evidence="2">
    <location>
        <begin position="250"/>
        <end position="283"/>
    </location>
</feature>
<dbReference type="InterPro" id="IPR012337">
    <property type="entry name" value="RNaseH-like_sf"/>
</dbReference>
<feature type="coiled-coil region" evidence="1">
    <location>
        <begin position="462"/>
        <end position="496"/>
    </location>
</feature>
<dbReference type="Proteomes" id="UP000824469">
    <property type="component" value="Unassembled WGS sequence"/>
</dbReference>
<feature type="compositionally biased region" description="Polar residues" evidence="2">
    <location>
        <begin position="194"/>
        <end position="207"/>
    </location>
</feature>
<keyword evidence="1" id="KW-0175">Coiled coil</keyword>
<evidence type="ECO:0000313" key="5">
    <source>
        <dbReference type="Proteomes" id="UP000824469"/>
    </source>
</evidence>
<dbReference type="GO" id="GO:0004523">
    <property type="term" value="F:RNA-DNA hybrid ribonuclease activity"/>
    <property type="evidence" value="ECO:0007669"/>
    <property type="project" value="InterPro"/>
</dbReference>
<feature type="region of interest" description="Disordered" evidence="2">
    <location>
        <begin position="190"/>
        <end position="217"/>
    </location>
</feature>
<dbReference type="GO" id="GO:0003676">
    <property type="term" value="F:nucleic acid binding"/>
    <property type="evidence" value="ECO:0007669"/>
    <property type="project" value="InterPro"/>
</dbReference>
<dbReference type="SUPFAM" id="SSF53098">
    <property type="entry name" value="Ribonuclease H-like"/>
    <property type="match status" value="1"/>
</dbReference>
<evidence type="ECO:0000313" key="4">
    <source>
        <dbReference type="EMBL" id="KAH9313668.1"/>
    </source>
</evidence>
<evidence type="ECO:0000256" key="1">
    <source>
        <dbReference type="SAM" id="Coils"/>
    </source>
</evidence>
<name>A0AA38L488_TAXCH</name>
<feature type="domain" description="RNase H type-1" evidence="3">
    <location>
        <begin position="14"/>
        <end position="118"/>
    </location>
</feature>
<evidence type="ECO:0000259" key="3">
    <source>
        <dbReference type="Pfam" id="PF13456"/>
    </source>
</evidence>
<keyword evidence="5" id="KW-1185">Reference proteome</keyword>
<protein>
    <recommendedName>
        <fullName evidence="3">RNase H type-1 domain-containing protein</fullName>
    </recommendedName>
</protein>
<dbReference type="Pfam" id="PF13456">
    <property type="entry name" value="RVT_3"/>
    <property type="match status" value="1"/>
</dbReference>
<feature type="region of interest" description="Disordered" evidence="2">
    <location>
        <begin position="143"/>
        <end position="169"/>
    </location>
</feature>
<dbReference type="Gene3D" id="3.30.420.10">
    <property type="entry name" value="Ribonuclease H-like superfamily/Ribonuclease H"/>
    <property type="match status" value="1"/>
</dbReference>
<sequence length="544" mass="61120">MVEIWRLEIHGVSNTSENLACSSFILYSPDGSKIVERGTIVGNASMTVHQAEYRALILGLEEAIRHDVRNICVFSHDMLVVKQMTGVYQCNNVNLSILRVQVLEIVSRIAKCSYVHVKVNRGRLDIQVPSHNMARTRFASVTKEAKGDDPPIVDDDTADGPSEPIRSDIHEPPVEYKTEYVNGRIRYEAREEGGTSSKNVDAPTNDNVDVCDKTPPSQSTCGLDLIGEIASLEVRKAEMKNPRVETSFPVEEREGYDGRHEERDTNTVAGSTSEGGTGLDFPGGTKVRLMSDNMVVVRGVVCDSTPHTKCHGITLPKFIVKVIIFEAIVPTAPLPYPNTFANTLAQCVKGFAIWDLSDIRLDTPEEMARLKKTGKRKAAPVQEPIDHESFDSDTYPYKKKANNSTNKDVGATQEDVPSPSVRMELEMKLVTKKTKIYQNQCESFALENLYFTKKNKEILDEIGDIASRQMELEVEVQELELEIKNWETMREAKKKVIVNHVANFNNVRKTHKDHKEVWKKMYMQAKATFDEKTTRTGGLDNNNK</sequence>
<dbReference type="AlphaFoldDB" id="A0AA38L488"/>
<feature type="region of interest" description="Disordered" evidence="2">
    <location>
        <begin position="373"/>
        <end position="417"/>
    </location>
</feature>
<accession>A0AA38L488</accession>
<organism evidence="4 5">
    <name type="scientific">Taxus chinensis</name>
    <name type="common">Chinese yew</name>
    <name type="synonym">Taxus wallichiana var. chinensis</name>
    <dbReference type="NCBI Taxonomy" id="29808"/>
    <lineage>
        <taxon>Eukaryota</taxon>
        <taxon>Viridiplantae</taxon>
        <taxon>Streptophyta</taxon>
        <taxon>Embryophyta</taxon>
        <taxon>Tracheophyta</taxon>
        <taxon>Spermatophyta</taxon>
        <taxon>Pinopsida</taxon>
        <taxon>Pinidae</taxon>
        <taxon>Conifers II</taxon>
        <taxon>Cupressales</taxon>
        <taxon>Taxaceae</taxon>
        <taxon>Taxus</taxon>
    </lineage>
</organism>
<dbReference type="InterPro" id="IPR002156">
    <property type="entry name" value="RNaseH_domain"/>
</dbReference>
<evidence type="ECO:0000256" key="2">
    <source>
        <dbReference type="SAM" id="MobiDB-lite"/>
    </source>
</evidence>
<comment type="caution">
    <text evidence="4">The sequence shown here is derived from an EMBL/GenBank/DDBJ whole genome shotgun (WGS) entry which is preliminary data.</text>
</comment>
<dbReference type="EMBL" id="JAHRHJ020000005">
    <property type="protein sequence ID" value="KAH9313668.1"/>
    <property type="molecule type" value="Genomic_DNA"/>
</dbReference>
<gene>
    <name evidence="4" type="ORF">KI387_022295</name>
</gene>
<reference evidence="4 5" key="1">
    <citation type="journal article" date="2021" name="Nat. Plants">
        <title>The Taxus genome provides insights into paclitaxel biosynthesis.</title>
        <authorList>
            <person name="Xiong X."/>
            <person name="Gou J."/>
            <person name="Liao Q."/>
            <person name="Li Y."/>
            <person name="Zhou Q."/>
            <person name="Bi G."/>
            <person name="Li C."/>
            <person name="Du R."/>
            <person name="Wang X."/>
            <person name="Sun T."/>
            <person name="Guo L."/>
            <person name="Liang H."/>
            <person name="Lu P."/>
            <person name="Wu Y."/>
            <person name="Zhang Z."/>
            <person name="Ro D.K."/>
            <person name="Shang Y."/>
            <person name="Huang S."/>
            <person name="Yan J."/>
        </authorList>
    </citation>
    <scope>NUCLEOTIDE SEQUENCE [LARGE SCALE GENOMIC DNA]</scope>
    <source>
        <strain evidence="4">Ta-2019</strain>
    </source>
</reference>
<proteinExistence type="predicted"/>
<dbReference type="InterPro" id="IPR036397">
    <property type="entry name" value="RNaseH_sf"/>
</dbReference>
<feature type="compositionally biased region" description="Basic and acidic residues" evidence="2">
    <location>
        <begin position="250"/>
        <end position="265"/>
    </location>
</feature>